<dbReference type="AlphaFoldDB" id="C5MB77"/>
<feature type="compositionally biased region" description="Low complexity" evidence="2">
    <location>
        <begin position="18"/>
        <end position="27"/>
    </location>
</feature>
<dbReference type="RefSeq" id="XP_002549022.1">
    <property type="nucleotide sequence ID" value="XM_002548976.1"/>
</dbReference>
<dbReference type="PANTHER" id="PTHR19965:SF82">
    <property type="entry name" value="THO COMPLEX SUBUNIT 4"/>
    <property type="match status" value="1"/>
</dbReference>
<dbReference type="Proteomes" id="UP000002037">
    <property type="component" value="Unassembled WGS sequence"/>
</dbReference>
<proteinExistence type="predicted"/>
<name>C5MB77_CANTT</name>
<dbReference type="Pfam" id="PF13865">
    <property type="entry name" value="FoP_duplication"/>
    <property type="match status" value="1"/>
</dbReference>
<organism evidence="4 5">
    <name type="scientific">Candida tropicalis (strain ATCC MYA-3404 / T1)</name>
    <name type="common">Yeast</name>
    <dbReference type="NCBI Taxonomy" id="294747"/>
    <lineage>
        <taxon>Eukaryota</taxon>
        <taxon>Fungi</taxon>
        <taxon>Dikarya</taxon>
        <taxon>Ascomycota</taxon>
        <taxon>Saccharomycotina</taxon>
        <taxon>Pichiomycetes</taxon>
        <taxon>Debaryomycetaceae</taxon>
        <taxon>Candida/Lodderomyces clade</taxon>
        <taxon>Candida</taxon>
    </lineage>
</organism>
<dbReference type="InterPro" id="IPR012677">
    <property type="entry name" value="Nucleotide-bd_a/b_plait_sf"/>
</dbReference>
<feature type="compositionally biased region" description="Low complexity" evidence="2">
    <location>
        <begin position="61"/>
        <end position="71"/>
    </location>
</feature>
<dbReference type="InterPro" id="IPR035979">
    <property type="entry name" value="RBD_domain_sf"/>
</dbReference>
<dbReference type="Gene3D" id="3.30.70.330">
    <property type="match status" value="1"/>
</dbReference>
<dbReference type="PANTHER" id="PTHR19965">
    <property type="entry name" value="RNA AND EXPORT FACTOR BINDING PROTEIN"/>
    <property type="match status" value="1"/>
</dbReference>
<sequence length="273" mass="30953">MSDILEQSLDDIIGQKKSNSSSSSNRRFQSRNNRRGSSRSSRHHHPYRSSRRDQDDEDLFSSRSSSRSSSSGIPEKVRLLANNRPTLRIKNIHPDLNGEDLSKLFSNVDDVDFVKFDDDNDTIAYICFQRNCDINNKNSIEKFNGKKAMGNILVVENTVSLFDRINPRSRGPRDRRRDLSPSRRREGPRDGGDRRRGGGDRRGGRHSGRTRPAKKTAEDLDKELNEYMGKTSDSLDAELDDYMKKGNQEEQPEPAANTATTTTTTEGDVMNVD</sequence>
<feature type="compositionally biased region" description="Low complexity" evidence="2">
    <location>
        <begin position="255"/>
        <end position="265"/>
    </location>
</feature>
<keyword evidence="1" id="KW-0694">RNA-binding</keyword>
<dbReference type="GO" id="GO:0003729">
    <property type="term" value="F:mRNA binding"/>
    <property type="evidence" value="ECO:0007669"/>
    <property type="project" value="TreeGrafter"/>
</dbReference>
<dbReference type="KEGG" id="ctp:CTRG_03319"/>
<keyword evidence="5" id="KW-1185">Reference proteome</keyword>
<dbReference type="eggNOG" id="ENOG502SCR7">
    <property type="taxonomic scope" value="Eukaryota"/>
</dbReference>
<dbReference type="EMBL" id="GG692398">
    <property type="protein sequence ID" value="EER32894.1"/>
    <property type="molecule type" value="Genomic_DNA"/>
</dbReference>
<dbReference type="GeneID" id="8300275"/>
<feature type="domain" description="Chromatin target of PRMT1 protein C-terminal" evidence="3">
    <location>
        <begin position="162"/>
        <end position="249"/>
    </location>
</feature>
<reference evidence="4 5" key="1">
    <citation type="journal article" date="2009" name="Nature">
        <title>Evolution of pathogenicity and sexual reproduction in eight Candida genomes.</title>
        <authorList>
            <person name="Butler G."/>
            <person name="Rasmussen M.D."/>
            <person name="Lin M.F."/>
            <person name="Santos M.A."/>
            <person name="Sakthikumar S."/>
            <person name="Munro C.A."/>
            <person name="Rheinbay E."/>
            <person name="Grabherr M."/>
            <person name="Forche A."/>
            <person name="Reedy J.L."/>
            <person name="Agrafioti I."/>
            <person name="Arnaud M.B."/>
            <person name="Bates S."/>
            <person name="Brown A.J."/>
            <person name="Brunke S."/>
            <person name="Costanzo M.C."/>
            <person name="Fitzpatrick D.A."/>
            <person name="de Groot P.W."/>
            <person name="Harris D."/>
            <person name="Hoyer L.L."/>
            <person name="Hube B."/>
            <person name="Klis F.M."/>
            <person name="Kodira C."/>
            <person name="Lennard N."/>
            <person name="Logue M.E."/>
            <person name="Martin R."/>
            <person name="Neiman A.M."/>
            <person name="Nikolaou E."/>
            <person name="Quail M.A."/>
            <person name="Quinn J."/>
            <person name="Santos M.C."/>
            <person name="Schmitzberger F.F."/>
            <person name="Sherlock G."/>
            <person name="Shah P."/>
            <person name="Silverstein K.A."/>
            <person name="Skrzypek M.S."/>
            <person name="Soll D."/>
            <person name="Staggs R."/>
            <person name="Stansfield I."/>
            <person name="Stumpf M.P."/>
            <person name="Sudbery P.E."/>
            <person name="Srikantha T."/>
            <person name="Zeng Q."/>
            <person name="Berman J."/>
            <person name="Berriman M."/>
            <person name="Heitman J."/>
            <person name="Gow N.A."/>
            <person name="Lorenz M.C."/>
            <person name="Birren B.W."/>
            <person name="Kellis M."/>
            <person name="Cuomo C.A."/>
        </authorList>
    </citation>
    <scope>NUCLEOTIDE SEQUENCE [LARGE SCALE GENOMIC DNA]</scope>
    <source>
        <strain evidence="5">ATCC MYA-3404 / T1</strain>
    </source>
</reference>
<feature type="compositionally biased region" description="Basic residues" evidence="2">
    <location>
        <begin position="203"/>
        <end position="214"/>
    </location>
</feature>
<dbReference type="SMART" id="SM01218">
    <property type="entry name" value="FoP_duplication"/>
    <property type="match status" value="1"/>
</dbReference>
<dbReference type="STRING" id="294747.C5MB77"/>
<dbReference type="InterPro" id="IPR051229">
    <property type="entry name" value="ALYREF_mRNA_export"/>
</dbReference>
<dbReference type="OrthoDB" id="5382468at2759"/>
<gene>
    <name evidence="4" type="ORF">CTRG_03319</name>
</gene>
<dbReference type="VEuPathDB" id="FungiDB:CTRG_03319"/>
<accession>C5MB77</accession>
<feature type="region of interest" description="Disordered" evidence="2">
    <location>
        <begin position="1"/>
        <end position="77"/>
    </location>
</feature>
<evidence type="ECO:0000259" key="3">
    <source>
        <dbReference type="SMART" id="SM01218"/>
    </source>
</evidence>
<dbReference type="InterPro" id="IPR025715">
    <property type="entry name" value="FoP_C"/>
</dbReference>
<protein>
    <recommendedName>
        <fullName evidence="3">Chromatin target of PRMT1 protein C-terminal domain-containing protein</fullName>
    </recommendedName>
</protein>
<dbReference type="HOGENOM" id="CLU_1019408_0_0_1"/>
<dbReference type="SUPFAM" id="SSF54928">
    <property type="entry name" value="RNA-binding domain, RBD"/>
    <property type="match status" value="1"/>
</dbReference>
<evidence type="ECO:0000256" key="2">
    <source>
        <dbReference type="SAM" id="MobiDB-lite"/>
    </source>
</evidence>
<evidence type="ECO:0000256" key="1">
    <source>
        <dbReference type="ARBA" id="ARBA00022884"/>
    </source>
</evidence>
<feature type="region of interest" description="Disordered" evidence="2">
    <location>
        <begin position="164"/>
        <end position="273"/>
    </location>
</feature>
<feature type="compositionally biased region" description="Basic and acidic residues" evidence="2">
    <location>
        <begin position="171"/>
        <end position="202"/>
    </location>
</feature>
<evidence type="ECO:0000313" key="5">
    <source>
        <dbReference type="Proteomes" id="UP000002037"/>
    </source>
</evidence>
<evidence type="ECO:0000313" key="4">
    <source>
        <dbReference type="EMBL" id="EER32894.1"/>
    </source>
</evidence>
<feature type="compositionally biased region" description="Basic residues" evidence="2">
    <location>
        <begin position="28"/>
        <end position="49"/>
    </location>
</feature>
<dbReference type="GO" id="GO:0005634">
    <property type="term" value="C:nucleus"/>
    <property type="evidence" value="ECO:0007669"/>
    <property type="project" value="TreeGrafter"/>
</dbReference>
<feature type="compositionally biased region" description="Basic and acidic residues" evidence="2">
    <location>
        <begin position="215"/>
        <end position="225"/>
    </location>
</feature>